<dbReference type="Pfam" id="PF01571">
    <property type="entry name" value="GCV_T"/>
    <property type="match status" value="1"/>
</dbReference>
<organism evidence="2 3">
    <name type="scientific">Croceibacterium atlanticum</name>
    <dbReference type="NCBI Taxonomy" id="1267766"/>
    <lineage>
        <taxon>Bacteria</taxon>
        <taxon>Pseudomonadati</taxon>
        <taxon>Pseudomonadota</taxon>
        <taxon>Alphaproteobacteria</taxon>
        <taxon>Sphingomonadales</taxon>
        <taxon>Erythrobacteraceae</taxon>
        <taxon>Croceibacterium</taxon>
    </lineage>
</organism>
<dbReference type="Proteomes" id="UP000034392">
    <property type="component" value="Chromosome"/>
</dbReference>
<evidence type="ECO:0000313" key="3">
    <source>
        <dbReference type="Proteomes" id="UP000034392"/>
    </source>
</evidence>
<feature type="domain" description="GCVT N-terminal" evidence="1">
    <location>
        <begin position="34"/>
        <end position="257"/>
    </location>
</feature>
<dbReference type="SUPFAM" id="SSF103025">
    <property type="entry name" value="Folate-binding domain"/>
    <property type="match status" value="1"/>
</dbReference>
<evidence type="ECO:0000259" key="1">
    <source>
        <dbReference type="Pfam" id="PF01571"/>
    </source>
</evidence>
<name>A0A0F7KXF0_9SPHN</name>
<dbReference type="InterPro" id="IPR028896">
    <property type="entry name" value="GcvT/YgfZ/DmdA"/>
</dbReference>
<accession>A0A0F7KXF0</accession>
<dbReference type="KEGG" id="aay:WYH_02864"/>
<gene>
    <name evidence="2" type="primary">gcvT_3</name>
    <name evidence="2" type="ORF">WYH_02864</name>
</gene>
<dbReference type="Gene3D" id="3.30.1360.120">
    <property type="entry name" value="Probable tRNA modification gtpase trme, domain 1"/>
    <property type="match status" value="1"/>
</dbReference>
<dbReference type="InterPro" id="IPR006222">
    <property type="entry name" value="GCVT_N"/>
</dbReference>
<protein>
    <submittedName>
        <fullName evidence="2">Aminomethyltransferase</fullName>
        <ecNumber evidence="2">2.1.2.10</ecNumber>
    </submittedName>
</protein>
<dbReference type="OrthoDB" id="9772660at2"/>
<sequence>MSEQTLQQKLDAQGDIVEFLRNQQLGPNPYPGVPAEYSNWRNEQRAWAETAVLFNQSYHMVELYVRGPDAKALLEYTAINSFKNFAVNKAKQYVPVTPEGYVIGDVILFYLDEEEFSLVGRAPAIEWVEFHAQYPKPDGSKWNVTVERDERTAMRTDGVRKNYRFQLQGPNAMKILSQAMGTDAPDLKFFNMAHIDINGKDVIALRHGMAGQPGYELFGPWADYEAVHSALVEAGKNDGLTLVGGRAYSSNTLESGWLPSPLPAFFTGDSQMMKDFRAWASGKSYAGMCSIGGSYVPDSIEGYYLTPWDIGYGHIVKFDHDFVGREALEKMADQKHKQKVTLALDNEDMLRVLSSLYAEGERAKYFEFPSAVYAMHPFDEVKNADGKVIGVSTWVGYSSNEGKMLTLAMIDPDEVEMGKEVKLVWGEPNGGTTKPTVEPHVQTEIKAVISPVPYSNVARTSYADSWRQAGVGANA</sequence>
<dbReference type="PATRIC" id="fig|1267766.3.peg.2901"/>
<dbReference type="GO" id="GO:0008168">
    <property type="term" value="F:methyltransferase activity"/>
    <property type="evidence" value="ECO:0007669"/>
    <property type="project" value="UniProtKB-KW"/>
</dbReference>
<dbReference type="NCBIfam" id="NF047633">
    <property type="entry name" value="SyrngDmethDesA"/>
    <property type="match status" value="1"/>
</dbReference>
<dbReference type="EMBL" id="CP011452">
    <property type="protein sequence ID" value="AKH43891.1"/>
    <property type="molecule type" value="Genomic_DNA"/>
</dbReference>
<reference evidence="2" key="1">
    <citation type="submission" date="2015-05" db="EMBL/GenBank/DDBJ databases">
        <title>The complete genome of Altererythrobacter atlanticus strain 26DY36.</title>
        <authorList>
            <person name="Wu Y.-H."/>
            <person name="Cheng H."/>
            <person name="Wu X.-W."/>
        </authorList>
    </citation>
    <scope>NUCLEOTIDE SEQUENCE [LARGE SCALE GENOMIC DNA]</scope>
    <source>
        <strain evidence="2">26DY36</strain>
    </source>
</reference>
<dbReference type="GO" id="GO:0004047">
    <property type="term" value="F:aminomethyltransferase activity"/>
    <property type="evidence" value="ECO:0007669"/>
    <property type="project" value="UniProtKB-EC"/>
</dbReference>
<evidence type="ECO:0000313" key="2">
    <source>
        <dbReference type="EMBL" id="AKH43891.1"/>
    </source>
</evidence>
<dbReference type="STRING" id="1267766.WYH_02864"/>
<dbReference type="InterPro" id="IPR027266">
    <property type="entry name" value="TrmE/GcvT-like"/>
</dbReference>
<dbReference type="PANTHER" id="PTHR43757">
    <property type="entry name" value="AMINOMETHYLTRANSFERASE"/>
    <property type="match status" value="1"/>
</dbReference>
<dbReference type="GO" id="GO:0032259">
    <property type="term" value="P:methylation"/>
    <property type="evidence" value="ECO:0007669"/>
    <property type="project" value="UniProtKB-KW"/>
</dbReference>
<keyword evidence="2" id="KW-0808">Transferase</keyword>
<dbReference type="AlphaFoldDB" id="A0A0F7KXF0"/>
<dbReference type="EC" id="2.1.2.10" evidence="2"/>
<keyword evidence="3" id="KW-1185">Reference proteome</keyword>
<proteinExistence type="predicted"/>
<dbReference type="RefSeq" id="WP_046904336.1">
    <property type="nucleotide sequence ID" value="NZ_CP011452.2"/>
</dbReference>
<dbReference type="PANTHER" id="PTHR43757:SF2">
    <property type="entry name" value="AMINOMETHYLTRANSFERASE, MITOCHONDRIAL"/>
    <property type="match status" value="1"/>
</dbReference>